<dbReference type="InterPro" id="IPR014848">
    <property type="entry name" value="Rgp1"/>
</dbReference>
<reference evidence="2" key="1">
    <citation type="submission" date="2020-04" db="EMBL/GenBank/DDBJ databases">
        <title>Hybrid Assembly of Korean Phytophthora infestans isolates.</title>
        <authorList>
            <person name="Prokchorchik M."/>
            <person name="Lee Y."/>
            <person name="Seo J."/>
            <person name="Cho J.-H."/>
            <person name="Park Y.-E."/>
            <person name="Jang D.-C."/>
            <person name="Im J.-S."/>
            <person name="Choi J.-G."/>
            <person name="Park H.-J."/>
            <person name="Lee G.-B."/>
            <person name="Lee Y.-G."/>
            <person name="Hong S.-Y."/>
            <person name="Cho K."/>
            <person name="Sohn K.H."/>
        </authorList>
    </citation>
    <scope>NUCLEOTIDE SEQUENCE</scope>
    <source>
        <strain evidence="2">KR_1_A1</strain>
    </source>
</reference>
<accession>A0A833VYI6</accession>
<evidence type="ECO:0000313" key="2">
    <source>
        <dbReference type="EMBL" id="KAF4034084.1"/>
    </source>
</evidence>
<evidence type="ECO:0000313" key="3">
    <source>
        <dbReference type="Proteomes" id="UP000602510"/>
    </source>
</evidence>
<dbReference type="EMBL" id="WSZM01000387">
    <property type="protein sequence ID" value="KAF4034084.1"/>
    <property type="molecule type" value="Genomic_DNA"/>
</dbReference>
<name>A0A833VYI6_PHYIN</name>
<dbReference type="PANTHER" id="PTHR12507">
    <property type="entry name" value="REDUCED GROWTH PHENOTYPE 1 RGP1, YEAST -RELATED"/>
    <property type="match status" value="1"/>
</dbReference>
<keyword evidence="3" id="KW-1185">Reference proteome</keyword>
<comment type="caution">
    <text evidence="2">The sequence shown here is derived from an EMBL/GenBank/DDBJ whole genome shotgun (WGS) entry which is preliminary data.</text>
</comment>
<dbReference type="Pfam" id="PF08737">
    <property type="entry name" value="Rgp1"/>
    <property type="match status" value="1"/>
</dbReference>
<proteinExistence type="predicted"/>
<dbReference type="AlphaFoldDB" id="A0A833VYI6"/>
<organism evidence="2 3">
    <name type="scientific">Phytophthora infestans</name>
    <name type="common">Potato late blight agent</name>
    <name type="synonym">Botrytis infestans</name>
    <dbReference type="NCBI Taxonomy" id="4787"/>
    <lineage>
        <taxon>Eukaryota</taxon>
        <taxon>Sar</taxon>
        <taxon>Stramenopiles</taxon>
        <taxon>Oomycota</taxon>
        <taxon>Peronosporomycetes</taxon>
        <taxon>Peronosporales</taxon>
        <taxon>Peronosporaceae</taxon>
        <taxon>Phytophthora</taxon>
    </lineage>
</organism>
<sequence length="528" mass="57697">MTNGKTLHHHRLAAPQIVGFISDNPIRFRIAVGGWERTAPMDHFNFGVLYTIHHHSFSMTMDHVTQAGEDSVLVARLASRYFRPGGVVKGVVRLVSHQQKPDAHSEISHVVAQVHGHVTVDNNLLTLPVVQLERKPSEDDTMGEALPDVRNFSGDTGTCIFRSAPSVLLSDINIAPTQSELGAAAAKSHGAIDLVSAAEAAREETAERCTREFAIALPKNVCPTFRGSSARVFYVVSITAQCATTGSKPVSVHLPFEVYGSEYFFEAGTVASASHFASSQDKDDGSAASEVKNATTAHNKQHVVGGTTRVGRSLSLAPAPVGVRTGSEIAFELRPSLMHGRVETEQMQRAQTSIFTIGKDSSHLVRFLLTKQFYQPGEVLLGVFDFTRASIPCYEVSATLCLEETLSSMALDPDRVVQSKVFGKFHERTLDTLQTNVRFSIPHDALPTIKTDLVRFQWLLRFEFSAGAPPQKESNDAPTQQRQTFQWQVPIVVQPAVATERNQLANVPHKLYSGSTRVATLSGAELTY</sequence>
<protein>
    <submittedName>
        <fullName evidence="2">Rgp1</fullName>
    </submittedName>
</protein>
<dbReference type="Proteomes" id="UP000602510">
    <property type="component" value="Unassembled WGS sequence"/>
</dbReference>
<gene>
    <name evidence="2" type="ORF">GN244_ATG13967</name>
</gene>
<evidence type="ECO:0000256" key="1">
    <source>
        <dbReference type="SAM" id="MobiDB-lite"/>
    </source>
</evidence>
<feature type="region of interest" description="Disordered" evidence="1">
    <location>
        <begin position="278"/>
        <end position="304"/>
    </location>
</feature>